<gene>
    <name evidence="1" type="ORF">St703_26800</name>
</gene>
<dbReference type="EMBL" id="AP021853">
    <property type="protein sequence ID" value="BBN99975.1"/>
    <property type="molecule type" value="Genomic_DNA"/>
</dbReference>
<dbReference type="RefSeq" id="WP_139693718.1">
    <property type="nucleotide sequence ID" value="NZ_AP021853.1"/>
</dbReference>
<dbReference type="Proteomes" id="UP000326951">
    <property type="component" value="Chromosome"/>
</dbReference>
<protein>
    <submittedName>
        <fullName evidence="1">Uncharacterized protein</fullName>
    </submittedName>
</protein>
<sequence>MENFYMINDRTIQVRTGVFGSVESYRCYSTGELEGIQLSDKNMVVTHIGELVPFYTETTRRKNKYSIEFYKDGMIKSVALEKQQEIYTPIGDFPAECVTFYSTGELNRFFPLDGKISSFWTEEDEKALQIPLIFDLGFTRFKALMSCVSLWKDGSIRSITLFPGEVINIKTSVGDIAVRNGFSLYQSGELESLEPAGPVLIDTPIGRLTVFDPDALGITADRNSLIFDKKGRVIKLVTSENRIAVQTESGHLKMIEPKLVVNQLDGETMIRQGLTIRFDYSRDQVVINDGDEDCSFSLSNAGFTIERVENPYWTCSSSQCAGCSMASYCFKN</sequence>
<proteinExistence type="predicted"/>
<accession>A0A5K7WZC4</accession>
<evidence type="ECO:0000313" key="1">
    <source>
        <dbReference type="EMBL" id="BBN99975.1"/>
    </source>
</evidence>
<dbReference type="AlphaFoldDB" id="A0A5K7WZC4"/>
<organism evidence="1 2">
    <name type="scientific">Sporolactobacillus terrae</name>
    <dbReference type="NCBI Taxonomy" id="269673"/>
    <lineage>
        <taxon>Bacteria</taxon>
        <taxon>Bacillati</taxon>
        <taxon>Bacillota</taxon>
        <taxon>Bacilli</taxon>
        <taxon>Bacillales</taxon>
        <taxon>Sporolactobacillaceae</taxon>
        <taxon>Sporolactobacillus</taxon>
    </lineage>
</organism>
<reference evidence="1 2" key="1">
    <citation type="submission" date="2019-09" db="EMBL/GenBank/DDBJ databases">
        <title>Complete genome sequence of Sporolactobacillus terrae 70-3.</title>
        <authorList>
            <person name="Tanaka N."/>
            <person name="Shiwa Y."/>
            <person name="Fujita N."/>
            <person name="Tanasupawat S."/>
        </authorList>
    </citation>
    <scope>NUCLEOTIDE SEQUENCE [LARGE SCALE GENOMIC DNA]</scope>
    <source>
        <strain evidence="1 2">70-3</strain>
    </source>
</reference>
<name>A0A5K7WZC4_9BACL</name>
<evidence type="ECO:0000313" key="2">
    <source>
        <dbReference type="Proteomes" id="UP000326951"/>
    </source>
</evidence>